<dbReference type="SMART" id="SM00020">
    <property type="entry name" value="Tryp_SPc"/>
    <property type="match status" value="1"/>
</dbReference>
<dbReference type="Pfam" id="PF00089">
    <property type="entry name" value="Trypsin"/>
    <property type="match status" value="1"/>
</dbReference>
<dbReference type="InterPro" id="IPR051487">
    <property type="entry name" value="Ser/Thr_Proteases_Immune/Dev"/>
</dbReference>
<dbReference type="CDD" id="cd00190">
    <property type="entry name" value="Tryp_SPc"/>
    <property type="match status" value="1"/>
</dbReference>
<dbReference type="InterPro" id="IPR001314">
    <property type="entry name" value="Peptidase_S1A"/>
</dbReference>
<dbReference type="OrthoDB" id="6380398at2759"/>
<name>A0A903VFG3_AEDAE</name>
<evidence type="ECO:0000256" key="4">
    <source>
        <dbReference type="SAM" id="MobiDB-lite"/>
    </source>
</evidence>
<feature type="region of interest" description="Disordered" evidence="4">
    <location>
        <begin position="190"/>
        <end position="239"/>
    </location>
</feature>
<evidence type="ECO:0000256" key="2">
    <source>
        <dbReference type="ARBA" id="ARBA00023180"/>
    </source>
</evidence>
<keyword evidence="5" id="KW-0732">Signal</keyword>
<keyword evidence="8" id="KW-1185">Reference proteome</keyword>
<dbReference type="GO" id="GO:0004252">
    <property type="term" value="F:serine-type endopeptidase activity"/>
    <property type="evidence" value="ECO:0007669"/>
    <property type="project" value="InterPro"/>
</dbReference>
<organism evidence="7 8">
    <name type="scientific">Aedes aegypti</name>
    <name type="common">Yellowfever mosquito</name>
    <name type="synonym">Culex aegypti</name>
    <dbReference type="NCBI Taxonomy" id="7159"/>
    <lineage>
        <taxon>Eukaryota</taxon>
        <taxon>Metazoa</taxon>
        <taxon>Ecdysozoa</taxon>
        <taxon>Arthropoda</taxon>
        <taxon>Hexapoda</taxon>
        <taxon>Insecta</taxon>
        <taxon>Pterygota</taxon>
        <taxon>Neoptera</taxon>
        <taxon>Endopterygota</taxon>
        <taxon>Diptera</taxon>
        <taxon>Nematocera</taxon>
        <taxon>Culicoidea</taxon>
        <taxon>Culicidae</taxon>
        <taxon>Culicinae</taxon>
        <taxon>Aedini</taxon>
        <taxon>Aedes</taxon>
        <taxon>Stegomyia</taxon>
    </lineage>
</organism>
<evidence type="ECO:0000256" key="1">
    <source>
        <dbReference type="ARBA" id="ARBA00023157"/>
    </source>
</evidence>
<gene>
    <name evidence="7" type="primary">5570596</name>
</gene>
<dbReference type="PRINTS" id="PR00722">
    <property type="entry name" value="CHYMOTRYPSIN"/>
</dbReference>
<comment type="similarity">
    <text evidence="3">Belongs to the peptidase S1 family. CLIP subfamily.</text>
</comment>
<dbReference type="EnsemblMetazoa" id="AAEL022775-RA">
    <property type="protein sequence ID" value="AAEL022775-PA"/>
    <property type="gene ID" value="AAEL022775"/>
</dbReference>
<dbReference type="FunFam" id="2.40.10.10:FF:000068">
    <property type="entry name" value="transmembrane protease serine 2"/>
    <property type="match status" value="1"/>
</dbReference>
<reference evidence="7 8" key="1">
    <citation type="submission" date="2017-06" db="EMBL/GenBank/DDBJ databases">
        <title>Aedes aegypti genome working group (AGWG) sequencing and assembly.</title>
        <authorList>
            <consortium name="Aedes aegypti Genome Working Group (AGWG)"/>
            <person name="Matthews B.J."/>
        </authorList>
    </citation>
    <scope>NUCLEOTIDE SEQUENCE [LARGE SCALE GENOMIC DNA]</scope>
    <source>
        <strain evidence="7 8">LVP_AGWG</strain>
    </source>
</reference>
<keyword evidence="2" id="KW-0325">Glycoprotein</keyword>
<feature type="domain" description="Peptidase S1" evidence="6">
    <location>
        <begin position="282"/>
        <end position="527"/>
    </location>
</feature>
<dbReference type="InterPro" id="IPR001254">
    <property type="entry name" value="Trypsin_dom"/>
</dbReference>
<protein>
    <recommendedName>
        <fullName evidence="6">Peptidase S1 domain-containing protein</fullName>
    </recommendedName>
</protein>
<evidence type="ECO:0000256" key="3">
    <source>
        <dbReference type="ARBA" id="ARBA00024195"/>
    </source>
</evidence>
<dbReference type="InterPro" id="IPR009003">
    <property type="entry name" value="Peptidase_S1_PA"/>
</dbReference>
<feature type="compositionally biased region" description="Low complexity" evidence="4">
    <location>
        <begin position="190"/>
        <end position="200"/>
    </location>
</feature>
<proteinExistence type="inferred from homology"/>
<feature type="chain" id="PRO_5037778285" description="Peptidase S1 domain-containing protein" evidence="5">
    <location>
        <begin position="22"/>
        <end position="537"/>
    </location>
</feature>
<feature type="signal peptide" evidence="5">
    <location>
        <begin position="1"/>
        <end position="21"/>
    </location>
</feature>
<evidence type="ECO:0000313" key="7">
    <source>
        <dbReference type="EnsemblMetazoa" id="AAEL022775-PA"/>
    </source>
</evidence>
<dbReference type="PROSITE" id="PS00134">
    <property type="entry name" value="TRYPSIN_HIS"/>
    <property type="match status" value="1"/>
</dbReference>
<dbReference type="AlphaFoldDB" id="A0A903VFG3"/>
<evidence type="ECO:0000259" key="6">
    <source>
        <dbReference type="PROSITE" id="PS50240"/>
    </source>
</evidence>
<dbReference type="PROSITE" id="PS50240">
    <property type="entry name" value="TRYPSIN_DOM"/>
    <property type="match status" value="1"/>
</dbReference>
<accession>A0A903VFG3</accession>
<feature type="compositionally biased region" description="Low complexity" evidence="4">
    <location>
        <begin position="210"/>
        <end position="239"/>
    </location>
</feature>
<dbReference type="Proteomes" id="UP000008820">
    <property type="component" value="Chromosome 1"/>
</dbReference>
<dbReference type="InterPro" id="IPR018114">
    <property type="entry name" value="TRYPSIN_HIS"/>
</dbReference>
<keyword evidence="1" id="KW-1015">Disulfide bond</keyword>
<sequence>MKLSLLVFIGWQILLGLLVQAQFDGSFWWMNTDLLKKAEQIRQEKDVKSTVVNNDTEIDSIRLSGNTYTNGADDSPDCICVPSNLCRTTITGERARDSLCGSEQTCCRKHQIITQHHPHAQTVPPRPSKPITPIALHVPVPPISLPVLSDTPNQSLLLEISALLQEFNSHENPLEPDAEFIFDITTSVPVPTSPPQSTTPFKPIVFGDVRPTSATTKTTSTTFRTKPSTTKSTTATPTTTRRTTLGTLRPHLPPKPKKCGQRRLAIASRIHFQDSEEVIEEPLDGTTSLGEFPWTVYLEERIGNGSFLYKCGGALVTSSAVVTAGHCIANARDHPERFAIIAGDWDRRHNQERLPSQRRSVSRIILHPEYYSGSLFNDIAVLILDIPLNDSLANIGNVCLPTQGSEFTESNCVLTSWGASPSNPSKEEPIQRFITMPLVESSTCEGRLRTNSTLGRRFRMHRSFICAGGKVGLDSCKGSGGSPLVCQRNGSYVLAGILSWGVSCGEGIPVVFTNVAVQSSWVTRVIDSLDDNVVHFV</sequence>
<dbReference type="Gene3D" id="2.40.10.10">
    <property type="entry name" value="Trypsin-like serine proteases"/>
    <property type="match status" value="1"/>
</dbReference>
<evidence type="ECO:0000256" key="5">
    <source>
        <dbReference type="SAM" id="SignalP"/>
    </source>
</evidence>
<dbReference type="InterPro" id="IPR043504">
    <property type="entry name" value="Peptidase_S1_PA_chymotrypsin"/>
</dbReference>
<dbReference type="GO" id="GO:0006508">
    <property type="term" value="P:proteolysis"/>
    <property type="evidence" value="ECO:0007669"/>
    <property type="project" value="InterPro"/>
</dbReference>
<evidence type="ECO:0000313" key="8">
    <source>
        <dbReference type="Proteomes" id="UP000008820"/>
    </source>
</evidence>
<dbReference type="PANTHER" id="PTHR24256">
    <property type="entry name" value="TRYPTASE-RELATED"/>
    <property type="match status" value="1"/>
</dbReference>
<dbReference type="SUPFAM" id="SSF50494">
    <property type="entry name" value="Trypsin-like serine proteases"/>
    <property type="match status" value="1"/>
</dbReference>
<reference evidence="7" key="2">
    <citation type="submission" date="2022-10" db="UniProtKB">
        <authorList>
            <consortium name="EnsemblMetazoa"/>
        </authorList>
    </citation>
    <scope>IDENTIFICATION</scope>
    <source>
        <strain evidence="7">LVP_AGWG</strain>
    </source>
</reference>